<evidence type="ECO:0000256" key="2">
    <source>
        <dbReference type="ARBA" id="ARBA00022679"/>
    </source>
</evidence>
<keyword evidence="1" id="KW-0597">Phosphoprotein</keyword>
<dbReference type="GO" id="GO:0000155">
    <property type="term" value="F:phosphorelay sensor kinase activity"/>
    <property type="evidence" value="ECO:0007669"/>
    <property type="project" value="InterPro"/>
</dbReference>
<feature type="transmembrane region" description="Helical" evidence="4">
    <location>
        <begin position="6"/>
        <end position="27"/>
    </location>
</feature>
<dbReference type="Pfam" id="PF14689">
    <property type="entry name" value="SPOB_a"/>
    <property type="match status" value="1"/>
</dbReference>
<organism evidence="6 7">
    <name type="scientific">Thermohalobacter berrensis</name>
    <dbReference type="NCBI Taxonomy" id="99594"/>
    <lineage>
        <taxon>Bacteria</taxon>
        <taxon>Bacillati</taxon>
        <taxon>Bacillota</taxon>
        <taxon>Tissierellia</taxon>
        <taxon>Tissierellales</taxon>
        <taxon>Thermohalobacteraceae</taxon>
        <taxon>Thermohalobacter</taxon>
    </lineage>
</organism>
<dbReference type="OrthoDB" id="1634477at2"/>
<proteinExistence type="predicted"/>
<dbReference type="SUPFAM" id="SSF55890">
    <property type="entry name" value="Sporulation response regulatory protein Spo0B"/>
    <property type="match status" value="1"/>
</dbReference>
<dbReference type="InterPro" id="IPR016120">
    <property type="entry name" value="Sig_transdc_His_kin_SpoOB"/>
</dbReference>
<dbReference type="Gene3D" id="1.10.287.130">
    <property type="match status" value="1"/>
</dbReference>
<keyword evidence="3" id="KW-0418">Kinase</keyword>
<dbReference type="Proteomes" id="UP000284177">
    <property type="component" value="Unassembled WGS sequence"/>
</dbReference>
<accession>A0A419T4L6</accession>
<evidence type="ECO:0000256" key="3">
    <source>
        <dbReference type="ARBA" id="ARBA00022777"/>
    </source>
</evidence>
<keyword evidence="4" id="KW-0472">Membrane</keyword>
<keyword evidence="4" id="KW-0812">Transmembrane</keyword>
<dbReference type="AlphaFoldDB" id="A0A419T4L6"/>
<reference evidence="6 7" key="1">
    <citation type="submission" date="2016-08" db="EMBL/GenBank/DDBJ databases">
        <title>Novel Firmicutes and Novel Genomes.</title>
        <authorList>
            <person name="Poppleton D.I."/>
            <person name="Gribaldo S."/>
        </authorList>
    </citation>
    <scope>NUCLEOTIDE SEQUENCE [LARGE SCALE GENOMIC DNA]</scope>
    <source>
        <strain evidence="6 7">CTT3</strain>
    </source>
</reference>
<evidence type="ECO:0000259" key="5">
    <source>
        <dbReference type="Pfam" id="PF14689"/>
    </source>
</evidence>
<dbReference type="InterPro" id="IPR039506">
    <property type="entry name" value="SPOB_a"/>
</dbReference>
<feature type="transmembrane region" description="Helical" evidence="4">
    <location>
        <begin position="36"/>
        <end position="57"/>
    </location>
</feature>
<protein>
    <recommendedName>
        <fullName evidence="5">SpoOB alpha-helical domain-containing protein</fullName>
    </recommendedName>
</protein>
<name>A0A419T4L6_9FIRM</name>
<gene>
    <name evidence="6" type="ORF">BET03_11295</name>
</gene>
<dbReference type="EMBL" id="MCIB01000011">
    <property type="protein sequence ID" value="RKD32487.1"/>
    <property type="molecule type" value="Genomic_DNA"/>
</dbReference>
<feature type="transmembrane region" description="Helical" evidence="4">
    <location>
        <begin position="63"/>
        <end position="83"/>
    </location>
</feature>
<evidence type="ECO:0000256" key="1">
    <source>
        <dbReference type="ARBA" id="ARBA00022553"/>
    </source>
</evidence>
<keyword evidence="2" id="KW-0808">Transferase</keyword>
<evidence type="ECO:0000256" key="4">
    <source>
        <dbReference type="SAM" id="Phobius"/>
    </source>
</evidence>
<evidence type="ECO:0000313" key="6">
    <source>
        <dbReference type="EMBL" id="RKD32487.1"/>
    </source>
</evidence>
<evidence type="ECO:0000313" key="7">
    <source>
        <dbReference type="Proteomes" id="UP000284177"/>
    </source>
</evidence>
<keyword evidence="7" id="KW-1185">Reference proteome</keyword>
<keyword evidence="4" id="KW-1133">Transmembrane helix</keyword>
<feature type="domain" description="SpoOB alpha-helical" evidence="5">
    <location>
        <begin position="104"/>
        <end position="152"/>
    </location>
</feature>
<comment type="caution">
    <text evidence="6">The sequence shown here is derived from an EMBL/GenBank/DDBJ whole genome shotgun (WGS) entry which is preliminary data.</text>
</comment>
<sequence>MQSSLPYLVGFFMFLVLQGGGIIKGLIPKNGKGKQLIFSITNFILVIVYINLTILSPNYRYNIYRGIVLAGVVLINLLLILHFKFENKRNTKDNRKRYLINYKSLIREQRHDYMNILQIVYGYIQLNKKDKAIEYVDRTTKMSTVISKLYRLSILSFSLFIDKKIREFYNEGIEVLCDVKNETDLEFREAKEEESIVLRLNKILDIVKDYSIQSDDKEIIMGIYEYNNGIDIVISKSMESTVIKNIRKIHDEVYTNNKELMISFKFNSVYNLNSNKTDVSNILYNS</sequence>